<dbReference type="SUPFAM" id="SSF53335">
    <property type="entry name" value="S-adenosyl-L-methionine-dependent methyltransferases"/>
    <property type="match status" value="1"/>
</dbReference>
<comment type="caution">
    <text evidence="4">The sequence shown here is derived from an EMBL/GenBank/DDBJ whole genome shotgun (WGS) entry which is preliminary data.</text>
</comment>
<dbReference type="GO" id="GO:0030798">
    <property type="term" value="F:trans-aconitate 2-methyltransferase activity"/>
    <property type="evidence" value="ECO:0007669"/>
    <property type="project" value="InterPro"/>
</dbReference>
<dbReference type="InterPro" id="IPR029063">
    <property type="entry name" value="SAM-dependent_MTases_sf"/>
</dbReference>
<dbReference type="CDD" id="cd02440">
    <property type="entry name" value="AdoMet_MTases"/>
    <property type="match status" value="1"/>
</dbReference>
<dbReference type="Gene3D" id="3.40.50.150">
    <property type="entry name" value="Vaccinia Virus protein VP39"/>
    <property type="match status" value="1"/>
</dbReference>
<evidence type="ECO:0000313" key="5">
    <source>
        <dbReference type="Proteomes" id="UP000233781"/>
    </source>
</evidence>
<sequence>MRATPIWDPGGYWRFSDERSRPFGDLLGQVGAREPRLVVDLGCGHGPMTTLLAKRWPQARVVGVDSSESMLEAARALDPDGRVEWVLGDLREWDPASVGAAPDVVVTSSTLQWVPGHLDLIEPWVGSLAPGGWFAMQVPGNFDAPSHALMRATAQGHSRSGELTAALEVPAVGEPATYLRLLARLGCRVDAWETTYLHVLDPEAQDENPVLTWVTATGLRPVLDLLQEGADRDAFIEPYAAALAEAYPRTTAGVLFPFRRIFAVAQRPDGGA</sequence>
<keyword evidence="1 4" id="KW-0489">Methyltransferase</keyword>
<accession>A0A2N3YL00</accession>
<dbReference type="InterPro" id="IPR041698">
    <property type="entry name" value="Methyltransf_25"/>
</dbReference>
<organism evidence="4 5">
    <name type="scientific">Phycicoccus duodecadis</name>
    <dbReference type="NCBI Taxonomy" id="173053"/>
    <lineage>
        <taxon>Bacteria</taxon>
        <taxon>Bacillati</taxon>
        <taxon>Actinomycetota</taxon>
        <taxon>Actinomycetes</taxon>
        <taxon>Micrococcales</taxon>
        <taxon>Intrasporangiaceae</taxon>
        <taxon>Phycicoccus</taxon>
    </lineage>
</organism>
<dbReference type="Pfam" id="PF13649">
    <property type="entry name" value="Methyltransf_25"/>
    <property type="match status" value="1"/>
</dbReference>
<keyword evidence="5" id="KW-1185">Reference proteome</keyword>
<feature type="domain" description="Methyltransferase" evidence="3">
    <location>
        <begin position="38"/>
        <end position="132"/>
    </location>
</feature>
<dbReference type="Proteomes" id="UP000233781">
    <property type="component" value="Unassembled WGS sequence"/>
</dbReference>
<reference evidence="4 5" key="1">
    <citation type="submission" date="2017-12" db="EMBL/GenBank/DDBJ databases">
        <title>Sequencing the genomes of 1000 Actinobacteria strains.</title>
        <authorList>
            <person name="Klenk H.-P."/>
        </authorList>
    </citation>
    <scope>NUCLEOTIDE SEQUENCE [LARGE SCALE GENOMIC DNA]</scope>
    <source>
        <strain evidence="4 5">DSM 12806</strain>
    </source>
</reference>
<protein>
    <submittedName>
        <fullName evidence="4">Trans-aconitate 2-methyltransferase</fullName>
    </submittedName>
</protein>
<proteinExistence type="predicted"/>
<dbReference type="EMBL" id="PJNE01000001">
    <property type="protein sequence ID" value="PKW27468.1"/>
    <property type="molecule type" value="Genomic_DNA"/>
</dbReference>
<dbReference type="PANTHER" id="PTHR43861">
    <property type="entry name" value="TRANS-ACONITATE 2-METHYLTRANSFERASE-RELATED"/>
    <property type="match status" value="1"/>
</dbReference>
<name>A0A2N3YL00_9MICO</name>
<keyword evidence="2 4" id="KW-0808">Transferase</keyword>
<dbReference type="GO" id="GO:0032259">
    <property type="term" value="P:methylation"/>
    <property type="evidence" value="ECO:0007669"/>
    <property type="project" value="UniProtKB-KW"/>
</dbReference>
<dbReference type="AlphaFoldDB" id="A0A2N3YL00"/>
<evidence type="ECO:0000313" key="4">
    <source>
        <dbReference type="EMBL" id="PKW27468.1"/>
    </source>
</evidence>
<evidence type="ECO:0000259" key="3">
    <source>
        <dbReference type="Pfam" id="PF13649"/>
    </source>
</evidence>
<evidence type="ECO:0000256" key="1">
    <source>
        <dbReference type="ARBA" id="ARBA00022603"/>
    </source>
</evidence>
<dbReference type="Gene3D" id="1.10.150.290">
    <property type="entry name" value="S-adenosyl-L-methionine-dependent methyltransferases"/>
    <property type="match status" value="1"/>
</dbReference>
<dbReference type="PANTHER" id="PTHR43861:SF1">
    <property type="entry name" value="TRANS-ACONITATE 2-METHYLTRANSFERASE"/>
    <property type="match status" value="1"/>
</dbReference>
<dbReference type="InterPro" id="IPR023149">
    <property type="entry name" value="Trans_acon_MeTrfase_C"/>
</dbReference>
<gene>
    <name evidence="4" type="ORF">ATL31_2312</name>
</gene>
<evidence type="ECO:0000256" key="2">
    <source>
        <dbReference type="ARBA" id="ARBA00022679"/>
    </source>
</evidence>